<dbReference type="Proteomes" id="UP000663852">
    <property type="component" value="Unassembled WGS sequence"/>
</dbReference>
<dbReference type="EMBL" id="CAJNOJ010000669">
    <property type="protein sequence ID" value="CAF1507053.1"/>
    <property type="molecule type" value="Genomic_DNA"/>
</dbReference>
<sequence>MCEKEYLTYNDSDLPDVTYLRTQQQILNILQQQQKLQENQQKLQQEMLQILRQQQQLQQQTLDHLPRRQ</sequence>
<keyword evidence="4" id="KW-1185">Reference proteome</keyword>
<gene>
    <name evidence="3" type="ORF">EDS130_LOCUS42999</name>
    <name evidence="2" type="ORF">XAT740_LOCUS29819</name>
</gene>
<organism evidence="2 4">
    <name type="scientific">Adineta ricciae</name>
    <name type="common">Rotifer</name>
    <dbReference type="NCBI Taxonomy" id="249248"/>
    <lineage>
        <taxon>Eukaryota</taxon>
        <taxon>Metazoa</taxon>
        <taxon>Spiralia</taxon>
        <taxon>Gnathifera</taxon>
        <taxon>Rotifera</taxon>
        <taxon>Eurotatoria</taxon>
        <taxon>Bdelloidea</taxon>
        <taxon>Adinetida</taxon>
        <taxon>Adinetidae</taxon>
        <taxon>Adineta</taxon>
    </lineage>
</organism>
<feature type="coiled-coil region" evidence="1">
    <location>
        <begin position="26"/>
        <end position="60"/>
    </location>
</feature>
<comment type="caution">
    <text evidence="2">The sequence shown here is derived from an EMBL/GenBank/DDBJ whole genome shotgun (WGS) entry which is preliminary data.</text>
</comment>
<dbReference type="EMBL" id="CAJNOR010002620">
    <property type="protein sequence ID" value="CAF1319269.1"/>
    <property type="molecule type" value="Genomic_DNA"/>
</dbReference>
<dbReference type="Proteomes" id="UP000663828">
    <property type="component" value="Unassembled WGS sequence"/>
</dbReference>
<evidence type="ECO:0000256" key="1">
    <source>
        <dbReference type="SAM" id="Coils"/>
    </source>
</evidence>
<protein>
    <submittedName>
        <fullName evidence="2">Uncharacterized protein</fullName>
    </submittedName>
</protein>
<evidence type="ECO:0000313" key="4">
    <source>
        <dbReference type="Proteomes" id="UP000663828"/>
    </source>
</evidence>
<reference evidence="2" key="1">
    <citation type="submission" date="2021-02" db="EMBL/GenBank/DDBJ databases">
        <authorList>
            <person name="Nowell W R."/>
        </authorList>
    </citation>
    <scope>NUCLEOTIDE SEQUENCE</scope>
</reference>
<evidence type="ECO:0000313" key="2">
    <source>
        <dbReference type="EMBL" id="CAF1319269.1"/>
    </source>
</evidence>
<accession>A0A815ETV9</accession>
<dbReference type="AlphaFoldDB" id="A0A815ETV9"/>
<evidence type="ECO:0000313" key="3">
    <source>
        <dbReference type="EMBL" id="CAF1507053.1"/>
    </source>
</evidence>
<name>A0A815ETV9_ADIRI</name>
<keyword evidence="1" id="KW-0175">Coiled coil</keyword>
<proteinExistence type="predicted"/>